<evidence type="ECO:0000259" key="4">
    <source>
        <dbReference type="Pfam" id="PF04082"/>
    </source>
</evidence>
<evidence type="ECO:0000313" key="6">
    <source>
        <dbReference type="Proteomes" id="UP000076532"/>
    </source>
</evidence>
<reference evidence="5 6" key="1">
    <citation type="journal article" date="2016" name="Mol. Biol. Evol.">
        <title>Comparative Genomics of Early-Diverging Mushroom-Forming Fungi Provides Insights into the Origins of Lignocellulose Decay Capabilities.</title>
        <authorList>
            <person name="Nagy L.G."/>
            <person name="Riley R."/>
            <person name="Tritt A."/>
            <person name="Adam C."/>
            <person name="Daum C."/>
            <person name="Floudas D."/>
            <person name="Sun H."/>
            <person name="Yadav J.S."/>
            <person name="Pangilinan J."/>
            <person name="Larsson K.H."/>
            <person name="Matsuura K."/>
            <person name="Barry K."/>
            <person name="Labutti K."/>
            <person name="Kuo R."/>
            <person name="Ohm R.A."/>
            <person name="Bhattacharya S.S."/>
            <person name="Shirouzu T."/>
            <person name="Yoshinaga Y."/>
            <person name="Martin F.M."/>
            <person name="Grigoriev I.V."/>
            <person name="Hibbett D.S."/>
        </authorList>
    </citation>
    <scope>NUCLEOTIDE SEQUENCE [LARGE SCALE GENOMIC DNA]</scope>
    <source>
        <strain evidence="5 6">CBS 109695</strain>
    </source>
</reference>
<feature type="region of interest" description="Disordered" evidence="3">
    <location>
        <begin position="524"/>
        <end position="554"/>
    </location>
</feature>
<dbReference type="InterPro" id="IPR007219">
    <property type="entry name" value="XnlR_reg_dom"/>
</dbReference>
<dbReference type="PANTHER" id="PTHR31001:SF56">
    <property type="entry name" value="ZN(2)-C6 FUNGAL-TYPE DOMAIN-CONTAINING PROTEIN"/>
    <property type="match status" value="1"/>
</dbReference>
<protein>
    <recommendedName>
        <fullName evidence="4">Xylanolytic transcriptional activator regulatory domain-containing protein</fullName>
    </recommendedName>
</protein>
<dbReference type="Pfam" id="PF04082">
    <property type="entry name" value="Fungal_trans"/>
    <property type="match status" value="1"/>
</dbReference>
<organism evidence="5 6">
    <name type="scientific">Athelia psychrophila</name>
    <dbReference type="NCBI Taxonomy" id="1759441"/>
    <lineage>
        <taxon>Eukaryota</taxon>
        <taxon>Fungi</taxon>
        <taxon>Dikarya</taxon>
        <taxon>Basidiomycota</taxon>
        <taxon>Agaricomycotina</taxon>
        <taxon>Agaricomycetes</taxon>
        <taxon>Agaricomycetidae</taxon>
        <taxon>Atheliales</taxon>
        <taxon>Atheliaceae</taxon>
        <taxon>Athelia</taxon>
    </lineage>
</organism>
<evidence type="ECO:0000313" key="5">
    <source>
        <dbReference type="EMBL" id="KZP23741.1"/>
    </source>
</evidence>
<dbReference type="OrthoDB" id="424974at2759"/>
<dbReference type="PANTHER" id="PTHR31001">
    <property type="entry name" value="UNCHARACTERIZED TRANSCRIPTIONAL REGULATORY PROTEIN"/>
    <property type="match status" value="1"/>
</dbReference>
<feature type="compositionally biased region" description="Low complexity" evidence="3">
    <location>
        <begin position="536"/>
        <end position="546"/>
    </location>
</feature>
<sequence length="648" mass="72681">MGSLSVDPDGNAKYHGESAASEARLLLIGVIESENENTADIPDLGQISRQLGHAIAELSKAFPMGLTVCRYTISEFYPFMPERSRALELVDIYYKKGTFFNPIERHDLMKTVIEPLYGRSQVASLATIHAHRLSVFFAVLASAAYYDRSPHSDMLAKQYHVLARAALSLATIVREANTATLQTLLITTWFMRASDYQCYQEKWLIEGTCIGLQRESVGWTLDKEDNQRRRVLFWEFYTMEASSSLMMGLPLGLSVRHTDCQFPVDTERHITFLGVSEPGFHDWKRRFSAACMSVAVQFFYSARPPPYEDLLQADKRLRHAPIPHHLQYSVEPSDSKSSWPLDPTAAYQRYLVIALRENTILSIHRSYFAQAVREKPLDLLKHKMAPSVRAAYKSAAQLVSGMQGLHQAHPQVTYEQWWIWPSLYSACIILGALVIDAPRCALAHDALWGLEEAVNLFENGLDKFRAPPMLDSLQKLLKRSQSKMVEVFESHAFQNSQSMDETCSLGTDEVAILIGGRRSLIKTKLPAKSPPHSHHSSISSSSSQSISPPPDAAVSAGFGPVTNFSVAPNASSTDRNDDFAMKTADADYQYGYGAADFVPSRLPPVFEHERGPQYDFMQNYQPPTLPAAHETNQAYKWTSFVEELMAPP</sequence>
<accession>A0A166M8C9</accession>
<dbReference type="GO" id="GO:0003677">
    <property type="term" value="F:DNA binding"/>
    <property type="evidence" value="ECO:0007669"/>
    <property type="project" value="InterPro"/>
</dbReference>
<evidence type="ECO:0000256" key="1">
    <source>
        <dbReference type="ARBA" id="ARBA00004123"/>
    </source>
</evidence>
<proteinExistence type="predicted"/>
<dbReference type="STRING" id="436010.A0A166M8C9"/>
<evidence type="ECO:0000256" key="2">
    <source>
        <dbReference type="ARBA" id="ARBA00023242"/>
    </source>
</evidence>
<name>A0A166M8C9_9AGAM</name>
<keyword evidence="2" id="KW-0539">Nucleus</keyword>
<dbReference type="CDD" id="cd12148">
    <property type="entry name" value="fungal_TF_MHR"/>
    <property type="match status" value="1"/>
</dbReference>
<gene>
    <name evidence="5" type="ORF">FIBSPDRAFT_1042603</name>
</gene>
<feature type="domain" description="Xylanolytic transcriptional activator regulatory" evidence="4">
    <location>
        <begin position="134"/>
        <end position="267"/>
    </location>
</feature>
<evidence type="ECO:0000256" key="3">
    <source>
        <dbReference type="SAM" id="MobiDB-lite"/>
    </source>
</evidence>
<dbReference type="GO" id="GO:0006351">
    <property type="term" value="P:DNA-templated transcription"/>
    <property type="evidence" value="ECO:0007669"/>
    <property type="project" value="InterPro"/>
</dbReference>
<dbReference type="Proteomes" id="UP000076532">
    <property type="component" value="Unassembled WGS sequence"/>
</dbReference>
<dbReference type="InterPro" id="IPR050613">
    <property type="entry name" value="Sec_Metabolite_Reg"/>
</dbReference>
<keyword evidence="6" id="KW-1185">Reference proteome</keyword>
<dbReference type="GO" id="GO:0008270">
    <property type="term" value="F:zinc ion binding"/>
    <property type="evidence" value="ECO:0007669"/>
    <property type="project" value="InterPro"/>
</dbReference>
<dbReference type="GO" id="GO:0005634">
    <property type="term" value="C:nucleus"/>
    <property type="evidence" value="ECO:0007669"/>
    <property type="project" value="UniProtKB-SubCell"/>
</dbReference>
<dbReference type="EMBL" id="KV417530">
    <property type="protein sequence ID" value="KZP23741.1"/>
    <property type="molecule type" value="Genomic_DNA"/>
</dbReference>
<comment type="subcellular location">
    <subcellularLocation>
        <location evidence="1">Nucleus</location>
    </subcellularLocation>
</comment>
<dbReference type="AlphaFoldDB" id="A0A166M8C9"/>